<dbReference type="OrthoDB" id="4070623at2"/>
<dbReference type="EMBL" id="JXXV01000016">
    <property type="protein sequence ID" value="KJY83275.1"/>
    <property type="molecule type" value="Genomic_DNA"/>
</dbReference>
<accession>A0A0F4NJB2</accession>
<dbReference type="AlphaFoldDB" id="A0A0F4NJB2"/>
<dbReference type="RefSeq" id="WP_045955512.1">
    <property type="nucleotide sequence ID" value="NZ_JXXV01000016.1"/>
</dbReference>
<evidence type="ECO:0008006" key="3">
    <source>
        <dbReference type="Google" id="ProtNLM"/>
    </source>
</evidence>
<evidence type="ECO:0000313" key="1">
    <source>
        <dbReference type="EMBL" id="KJY83275.1"/>
    </source>
</evidence>
<sequence>MVNDVRTPMYAIYVNNEDVTANVTPHFSELSLTDNHKDEADDLTLTLSSKFQRPAYKDEIKVFLGYEEEEKVEFFGLFYVQSTSVRNNRVLTINATSVDFNSRLKERRSQTYETPLDQVISDVANRNSLALRAVITDAPLTHYEQNNESDLAFVQRLAKEHNAIFNIKNATLYFVQGEQEVPKVELDIDECFESDITYSNTSTYGSAQAMFQDTKQNKAVTARVGEGEPVLVVKGHWETYEEAEQAAKQALERANAEQAEGICTIAGRRIFAGSHLDLADDSFSISKVTHTVNKAWKSQITFNNKFTV</sequence>
<dbReference type="SUPFAM" id="SSF69279">
    <property type="entry name" value="Phage tail proteins"/>
    <property type="match status" value="1"/>
</dbReference>
<protein>
    <recommendedName>
        <fullName evidence="3">Phage tail protein</fullName>
    </recommendedName>
</protein>
<name>A0A0F4NJB2_9VIBR</name>
<dbReference type="STRING" id="579748.TW81_09735"/>
<dbReference type="PATRIC" id="fig|579748.3.peg.2001"/>
<reference evidence="1 2" key="1">
    <citation type="journal article" date="2015" name="BMC Genomics">
        <title>Genome mining reveals unlocked bioactive potential of marine Gram-negative bacteria.</title>
        <authorList>
            <person name="Machado H."/>
            <person name="Sonnenschein E.C."/>
            <person name="Melchiorsen J."/>
            <person name="Gram L."/>
        </authorList>
    </citation>
    <scope>NUCLEOTIDE SEQUENCE [LARGE SCALE GENOMIC DNA]</scope>
    <source>
        <strain evidence="1 2">S2757</strain>
    </source>
</reference>
<comment type="caution">
    <text evidence="1">The sequence shown here is derived from an EMBL/GenBank/DDBJ whole genome shotgun (WGS) entry which is preliminary data.</text>
</comment>
<gene>
    <name evidence="1" type="ORF">TW81_09735</name>
</gene>
<keyword evidence="2" id="KW-1185">Reference proteome</keyword>
<organism evidence="1 2">
    <name type="scientific">Vibrio galatheae</name>
    <dbReference type="NCBI Taxonomy" id="579748"/>
    <lineage>
        <taxon>Bacteria</taxon>
        <taxon>Pseudomonadati</taxon>
        <taxon>Pseudomonadota</taxon>
        <taxon>Gammaproteobacteria</taxon>
        <taxon>Vibrionales</taxon>
        <taxon>Vibrionaceae</taxon>
        <taxon>Vibrio</taxon>
    </lineage>
</organism>
<proteinExistence type="predicted"/>
<evidence type="ECO:0000313" key="2">
    <source>
        <dbReference type="Proteomes" id="UP000033673"/>
    </source>
</evidence>
<dbReference type="Proteomes" id="UP000033673">
    <property type="component" value="Unassembled WGS sequence"/>
</dbReference>